<evidence type="ECO:0000256" key="2">
    <source>
        <dbReference type="ARBA" id="ARBA00005318"/>
    </source>
</evidence>
<evidence type="ECO:0000256" key="7">
    <source>
        <dbReference type="ARBA" id="ARBA00022927"/>
    </source>
</evidence>
<comment type="subcellular location">
    <subcellularLocation>
        <location evidence="1">Cell inner membrane</location>
        <topology evidence="1">Single-pass membrane protein</topology>
    </subcellularLocation>
</comment>
<evidence type="ECO:0000256" key="6">
    <source>
        <dbReference type="ARBA" id="ARBA00022692"/>
    </source>
</evidence>
<comment type="function">
    <text evidence="10">Inner membrane component of the type II secretion system required for the energy-dependent secretion of extracellular factors such as proteases and toxins from the periplasm.</text>
</comment>
<proteinExistence type="inferred from homology"/>
<dbReference type="Gene3D" id="3.30.420.370">
    <property type="match status" value="1"/>
</dbReference>
<keyword evidence="8" id="KW-1133">Transmembrane helix</keyword>
<dbReference type="NCBIfam" id="TIGR01709">
    <property type="entry name" value="typeII_sec_gspL"/>
    <property type="match status" value="1"/>
</dbReference>
<comment type="caution">
    <text evidence="13">The sequence shown here is derived from an EMBL/GenBank/DDBJ whole genome shotgun (WGS) entry which is preliminary data.</text>
</comment>
<organism evidence="13 14">
    <name type="scientific">Pseudoalteromonas luteoviolacea</name>
    <dbReference type="NCBI Taxonomy" id="43657"/>
    <lineage>
        <taxon>Bacteria</taxon>
        <taxon>Pseudomonadati</taxon>
        <taxon>Pseudomonadota</taxon>
        <taxon>Gammaproteobacteria</taxon>
        <taxon>Alteromonadales</taxon>
        <taxon>Pseudoalteromonadaceae</taxon>
        <taxon>Pseudoalteromonas</taxon>
    </lineage>
</organism>
<dbReference type="GO" id="GO:0015628">
    <property type="term" value="P:protein secretion by the type II secretion system"/>
    <property type="evidence" value="ECO:0007669"/>
    <property type="project" value="InterPro"/>
</dbReference>
<evidence type="ECO:0000256" key="10">
    <source>
        <dbReference type="PIRNR" id="PIRNR015761"/>
    </source>
</evidence>
<reference evidence="13 14" key="1">
    <citation type="submission" date="2014-12" db="EMBL/GenBank/DDBJ databases">
        <title>Draft Genome Sequence of Pseudoalteromonas luteoviolacea HI1.</title>
        <authorList>
            <person name="Asahina A.Y."/>
            <person name="Hadfield M.G."/>
        </authorList>
    </citation>
    <scope>NUCLEOTIDE SEQUENCE [LARGE SCALE GENOMIC DNA]</scope>
    <source>
        <strain evidence="13 14">HI1</strain>
    </source>
</reference>
<dbReference type="Proteomes" id="UP000031327">
    <property type="component" value="Unassembled WGS sequence"/>
</dbReference>
<evidence type="ECO:0000256" key="3">
    <source>
        <dbReference type="ARBA" id="ARBA00022448"/>
    </source>
</evidence>
<evidence type="ECO:0000313" key="13">
    <source>
        <dbReference type="EMBL" id="KID59108.1"/>
    </source>
</evidence>
<dbReference type="RefSeq" id="WP_039607706.1">
    <property type="nucleotide sequence ID" value="NZ_JWIC01000001.1"/>
</dbReference>
<dbReference type="InterPro" id="IPR007812">
    <property type="entry name" value="T2SS_protein-GspL"/>
</dbReference>
<keyword evidence="9" id="KW-0472">Membrane</keyword>
<dbReference type="GO" id="GO:0015627">
    <property type="term" value="C:type II protein secretion system complex"/>
    <property type="evidence" value="ECO:0007669"/>
    <property type="project" value="InterPro"/>
</dbReference>
<dbReference type="GO" id="GO:0005886">
    <property type="term" value="C:plasma membrane"/>
    <property type="evidence" value="ECO:0007669"/>
    <property type="project" value="UniProtKB-SubCell"/>
</dbReference>
<dbReference type="OrthoDB" id="7011844at2"/>
<accession>A0A0C1MW00</accession>
<evidence type="ECO:0000313" key="14">
    <source>
        <dbReference type="Proteomes" id="UP000031327"/>
    </source>
</evidence>
<keyword evidence="3 10" id="KW-0813">Transport</keyword>
<dbReference type="InterPro" id="IPR024230">
    <property type="entry name" value="GspL_cyto_dom"/>
</dbReference>
<dbReference type="GO" id="GO:0009276">
    <property type="term" value="C:Gram-negative-bacterium-type cell wall"/>
    <property type="evidence" value="ECO:0007669"/>
    <property type="project" value="InterPro"/>
</dbReference>
<keyword evidence="5" id="KW-0997">Cell inner membrane</keyword>
<gene>
    <name evidence="13" type="ORF">JF50_01235</name>
</gene>
<dbReference type="Gene3D" id="3.30.1360.100">
    <property type="entry name" value="General secretion pathway protein M, EpsM"/>
    <property type="match status" value="1"/>
</dbReference>
<feature type="domain" description="GspL periplasmic" evidence="12">
    <location>
        <begin position="247"/>
        <end position="399"/>
    </location>
</feature>
<dbReference type="Pfam" id="PF12693">
    <property type="entry name" value="GspL_C"/>
    <property type="match status" value="1"/>
</dbReference>
<dbReference type="CDD" id="cd24017">
    <property type="entry name" value="ASKHA_T2SSL_N"/>
    <property type="match status" value="1"/>
</dbReference>
<evidence type="ECO:0000259" key="11">
    <source>
        <dbReference type="Pfam" id="PF05134"/>
    </source>
</evidence>
<dbReference type="Pfam" id="PF05134">
    <property type="entry name" value="T2SSL"/>
    <property type="match status" value="1"/>
</dbReference>
<dbReference type="PIRSF" id="PIRSF015761">
    <property type="entry name" value="Protein_L"/>
    <property type="match status" value="1"/>
</dbReference>
<dbReference type="Gene3D" id="3.30.420.380">
    <property type="match status" value="1"/>
</dbReference>
<dbReference type="EMBL" id="JWIC01000001">
    <property type="protein sequence ID" value="KID59108.1"/>
    <property type="molecule type" value="Genomic_DNA"/>
</dbReference>
<dbReference type="InterPro" id="IPR025691">
    <property type="entry name" value="GspL_pp_dom"/>
</dbReference>
<comment type="similarity">
    <text evidence="2 10">Belongs to the GSP L family.</text>
</comment>
<dbReference type="InterPro" id="IPR043129">
    <property type="entry name" value="ATPase_NBD"/>
</dbReference>
<keyword evidence="7 10" id="KW-0653">Protein transport</keyword>
<protein>
    <recommendedName>
        <fullName evidence="10">Type II secretion system protein L</fullName>
        <shortName evidence="10">T2SS protein L</shortName>
    </recommendedName>
</protein>
<sequence length="402" mass="45024">MTEKLLVRVGQSQQEPVSWLIWSESDSQIIASGELEHSGLLGELTEKASGRSIALLLPASDVQLKQVALPTKWNRKLERALPFMLEEQVASDIDDVFIAIGEPATIEDKHFINIALCDLAWLQSWMSVLDDFDIEPTVVIPDALLLPSPEADALSAIELQQQWLFKGENWHISAVESDWVGDYLSLTPESQVVHYSPADNLVCTKELNAKADEYDLPLAIFAKGLNALPINLRQGLFAAKKKQPQWWRDWKAGVMAAGVALLAFVSVKSTQLVMLQNEADAYKAQAMDVYKQAFPNKVVRPHLLRKQIQNDLDALSGGEQGGFLELTNHFVSIYSQVDDFDPETFRYDHKRNELRIRAKAKGYQIFSQVKSILEQRGIEVQQGALNQDGDYVIGEIRIRGAA</sequence>
<evidence type="ECO:0000256" key="9">
    <source>
        <dbReference type="ARBA" id="ARBA00023136"/>
    </source>
</evidence>
<evidence type="ECO:0000256" key="8">
    <source>
        <dbReference type="ARBA" id="ARBA00022989"/>
    </source>
</evidence>
<feature type="domain" description="GspL cytoplasmic actin-ATPase-like" evidence="11">
    <location>
        <begin position="5"/>
        <end position="240"/>
    </location>
</feature>
<evidence type="ECO:0000256" key="4">
    <source>
        <dbReference type="ARBA" id="ARBA00022475"/>
    </source>
</evidence>
<name>A0A0C1MW00_9GAMM</name>
<dbReference type="SUPFAM" id="SSF53067">
    <property type="entry name" value="Actin-like ATPase domain"/>
    <property type="match status" value="2"/>
</dbReference>
<evidence type="ECO:0000259" key="12">
    <source>
        <dbReference type="Pfam" id="PF12693"/>
    </source>
</evidence>
<evidence type="ECO:0000256" key="5">
    <source>
        <dbReference type="ARBA" id="ARBA00022519"/>
    </source>
</evidence>
<dbReference type="AlphaFoldDB" id="A0A0C1MW00"/>
<keyword evidence="6" id="KW-0812">Transmembrane</keyword>
<keyword evidence="4" id="KW-1003">Cell membrane</keyword>
<evidence type="ECO:0000256" key="1">
    <source>
        <dbReference type="ARBA" id="ARBA00004377"/>
    </source>
</evidence>